<feature type="transmembrane region" description="Helical" evidence="1">
    <location>
        <begin position="20"/>
        <end position="42"/>
    </location>
</feature>
<evidence type="ECO:0000313" key="2">
    <source>
        <dbReference type="EMBL" id="OBZ76990.1"/>
    </source>
</evidence>
<keyword evidence="3" id="KW-1185">Reference proteome</keyword>
<name>A0A1C7MJI8_GRIFR</name>
<dbReference type="AlphaFoldDB" id="A0A1C7MJI8"/>
<dbReference type="OrthoDB" id="2802652at2759"/>
<gene>
    <name evidence="2" type="ORF">A0H81_03421</name>
</gene>
<protein>
    <submittedName>
        <fullName evidence="2">Uncharacterized protein</fullName>
    </submittedName>
</protein>
<keyword evidence="1" id="KW-0812">Transmembrane</keyword>
<sequence>MGLSSALIALRIIGIWGPSLQVILSVSTVFLVNVGFILYGIIRNGGSEWSNTEKICVDIDTTRNNINIFVAFATDTIMLFMMLFGIWWNRAGAGSLWQLIKRQGVIWLTVSVLFYIPVVVIASLNLNDAMNLLFQLPLCMAMTICSTRMYRSLYEYTNPGQFTIHASEPLNFAAGANTSQSESGANGGTFGDVTLMVQTEKTARNDVKTTASVYAQV</sequence>
<feature type="transmembrane region" description="Helical" evidence="1">
    <location>
        <begin position="68"/>
        <end position="88"/>
    </location>
</feature>
<accession>A0A1C7MJI8</accession>
<proteinExistence type="predicted"/>
<keyword evidence="1" id="KW-1133">Transmembrane helix</keyword>
<feature type="transmembrane region" description="Helical" evidence="1">
    <location>
        <begin position="104"/>
        <end position="126"/>
    </location>
</feature>
<reference evidence="2 3" key="1">
    <citation type="submission" date="2016-03" db="EMBL/GenBank/DDBJ databases">
        <title>Whole genome sequencing of Grifola frondosa 9006-11.</title>
        <authorList>
            <person name="Min B."/>
            <person name="Park H."/>
            <person name="Kim J.-G."/>
            <person name="Cho H."/>
            <person name="Oh Y.-L."/>
            <person name="Kong W.-S."/>
            <person name="Choi I.-G."/>
        </authorList>
    </citation>
    <scope>NUCLEOTIDE SEQUENCE [LARGE SCALE GENOMIC DNA]</scope>
    <source>
        <strain evidence="2 3">9006-11</strain>
    </source>
</reference>
<dbReference type="Proteomes" id="UP000092993">
    <property type="component" value="Unassembled WGS sequence"/>
</dbReference>
<dbReference type="EMBL" id="LUGG01000003">
    <property type="protein sequence ID" value="OBZ76990.1"/>
    <property type="molecule type" value="Genomic_DNA"/>
</dbReference>
<evidence type="ECO:0000313" key="3">
    <source>
        <dbReference type="Proteomes" id="UP000092993"/>
    </source>
</evidence>
<comment type="caution">
    <text evidence="2">The sequence shown here is derived from an EMBL/GenBank/DDBJ whole genome shotgun (WGS) entry which is preliminary data.</text>
</comment>
<keyword evidence="1" id="KW-0472">Membrane</keyword>
<organism evidence="2 3">
    <name type="scientific">Grifola frondosa</name>
    <name type="common">Maitake</name>
    <name type="synonym">Polyporus frondosus</name>
    <dbReference type="NCBI Taxonomy" id="5627"/>
    <lineage>
        <taxon>Eukaryota</taxon>
        <taxon>Fungi</taxon>
        <taxon>Dikarya</taxon>
        <taxon>Basidiomycota</taxon>
        <taxon>Agaricomycotina</taxon>
        <taxon>Agaricomycetes</taxon>
        <taxon>Polyporales</taxon>
        <taxon>Grifolaceae</taxon>
        <taxon>Grifola</taxon>
    </lineage>
</organism>
<evidence type="ECO:0000256" key="1">
    <source>
        <dbReference type="SAM" id="Phobius"/>
    </source>
</evidence>